<protein>
    <submittedName>
        <fullName evidence="2">Uncharacterized protein</fullName>
    </submittedName>
</protein>
<proteinExistence type="predicted"/>
<sequence length="119" mass="13022">MKAACADAADFNPEPEDGTTSPLGLLGLKGQRRTVCAPESVEKEKTSADSGESAEEAGEMRKEDRRWSQQLLKIQNTNGGGNQMERAPEIYTVLTAVQEVHRKVSRHASGEAWLTQVRP</sequence>
<dbReference type="Proteomes" id="UP001066276">
    <property type="component" value="Chromosome 9"/>
</dbReference>
<evidence type="ECO:0000313" key="3">
    <source>
        <dbReference type="Proteomes" id="UP001066276"/>
    </source>
</evidence>
<keyword evidence="3" id="KW-1185">Reference proteome</keyword>
<evidence type="ECO:0000256" key="1">
    <source>
        <dbReference type="SAM" id="MobiDB-lite"/>
    </source>
</evidence>
<feature type="compositionally biased region" description="Basic and acidic residues" evidence="1">
    <location>
        <begin position="58"/>
        <end position="67"/>
    </location>
</feature>
<reference evidence="2" key="1">
    <citation type="journal article" date="2022" name="bioRxiv">
        <title>Sequencing and chromosome-scale assembly of the giantPleurodeles waltlgenome.</title>
        <authorList>
            <person name="Brown T."/>
            <person name="Elewa A."/>
            <person name="Iarovenko S."/>
            <person name="Subramanian E."/>
            <person name="Araus A.J."/>
            <person name="Petzold A."/>
            <person name="Susuki M."/>
            <person name="Suzuki K.-i.T."/>
            <person name="Hayashi T."/>
            <person name="Toyoda A."/>
            <person name="Oliveira C."/>
            <person name="Osipova E."/>
            <person name="Leigh N.D."/>
            <person name="Simon A."/>
            <person name="Yun M.H."/>
        </authorList>
    </citation>
    <scope>NUCLEOTIDE SEQUENCE</scope>
    <source>
        <strain evidence="2">20211129_DDA</strain>
        <tissue evidence="2">Liver</tissue>
    </source>
</reference>
<evidence type="ECO:0000313" key="2">
    <source>
        <dbReference type="EMBL" id="KAJ1110086.1"/>
    </source>
</evidence>
<organism evidence="2 3">
    <name type="scientific">Pleurodeles waltl</name>
    <name type="common">Iberian ribbed newt</name>
    <dbReference type="NCBI Taxonomy" id="8319"/>
    <lineage>
        <taxon>Eukaryota</taxon>
        <taxon>Metazoa</taxon>
        <taxon>Chordata</taxon>
        <taxon>Craniata</taxon>
        <taxon>Vertebrata</taxon>
        <taxon>Euteleostomi</taxon>
        <taxon>Amphibia</taxon>
        <taxon>Batrachia</taxon>
        <taxon>Caudata</taxon>
        <taxon>Salamandroidea</taxon>
        <taxon>Salamandridae</taxon>
        <taxon>Pleurodelinae</taxon>
        <taxon>Pleurodeles</taxon>
    </lineage>
</organism>
<accession>A0AAV7N243</accession>
<dbReference type="AlphaFoldDB" id="A0AAV7N243"/>
<gene>
    <name evidence="2" type="ORF">NDU88_007441</name>
</gene>
<name>A0AAV7N243_PLEWA</name>
<dbReference type="EMBL" id="JANPWB010000013">
    <property type="protein sequence ID" value="KAJ1110086.1"/>
    <property type="molecule type" value="Genomic_DNA"/>
</dbReference>
<feature type="region of interest" description="Disordered" evidence="1">
    <location>
        <begin position="1"/>
        <end position="68"/>
    </location>
</feature>
<comment type="caution">
    <text evidence="2">The sequence shown here is derived from an EMBL/GenBank/DDBJ whole genome shotgun (WGS) entry which is preliminary data.</text>
</comment>